<reference evidence="2 3" key="1">
    <citation type="journal article" date="2018" name="Plant J.">
        <title>Genome sequences of Chlorella sorokiniana UTEX 1602 and Micractinium conductrix SAG 241.80: implications to maltose excretion by a green alga.</title>
        <authorList>
            <person name="Arriola M.B."/>
            <person name="Velmurugan N."/>
            <person name="Zhang Y."/>
            <person name="Plunkett M.H."/>
            <person name="Hondzo H."/>
            <person name="Barney B.M."/>
        </authorList>
    </citation>
    <scope>NUCLEOTIDE SEQUENCE [LARGE SCALE GENOMIC DNA]</scope>
    <source>
        <strain evidence="2 3">SAG 241.80</strain>
    </source>
</reference>
<dbReference type="Proteomes" id="UP000239649">
    <property type="component" value="Unassembled WGS sequence"/>
</dbReference>
<evidence type="ECO:0000256" key="1">
    <source>
        <dbReference type="SAM" id="MobiDB-lite"/>
    </source>
</evidence>
<dbReference type="Gene3D" id="1.10.1200.210">
    <property type="entry name" value="Chaperonin-like RbcX"/>
    <property type="match status" value="1"/>
</dbReference>
<proteinExistence type="predicted"/>
<dbReference type="STRING" id="554055.A0A2P6VQL3"/>
<keyword evidence="3" id="KW-1185">Reference proteome</keyword>
<dbReference type="EMBL" id="LHPF02000001">
    <property type="protein sequence ID" value="PSC76372.1"/>
    <property type="molecule type" value="Genomic_DNA"/>
</dbReference>
<sequence>MGLLTDRATRTLEHEVTDTNNSDLGSWLSLYLQEHRIPKDGNWSDVSGENFLRTLLTRPVEEISGSFSDEEPLFAVASPVGGDPRGVAQRIMDYRHAIAKEWIEELRAVPEENKVLLSETLMGSLGASLNAADAEQKQQPQAAPDDTVDDAAGGSDD</sequence>
<evidence type="ECO:0000313" key="2">
    <source>
        <dbReference type="EMBL" id="PSC76372.1"/>
    </source>
</evidence>
<dbReference type="AlphaFoldDB" id="A0A2P6VQL3"/>
<protein>
    <submittedName>
        <fullName evidence="2">Uncharacterized protein</fullName>
    </submittedName>
</protein>
<evidence type="ECO:0000313" key="3">
    <source>
        <dbReference type="Proteomes" id="UP000239649"/>
    </source>
</evidence>
<dbReference type="InterPro" id="IPR038052">
    <property type="entry name" value="Chaperonin_RbcX_sf"/>
</dbReference>
<feature type="region of interest" description="Disordered" evidence="1">
    <location>
        <begin position="128"/>
        <end position="157"/>
    </location>
</feature>
<dbReference type="SUPFAM" id="SSF158615">
    <property type="entry name" value="RbcX-like"/>
    <property type="match status" value="1"/>
</dbReference>
<dbReference type="OrthoDB" id="546456at2759"/>
<gene>
    <name evidence="2" type="ORF">C2E20_0739</name>
</gene>
<name>A0A2P6VQL3_9CHLO</name>
<organism evidence="2 3">
    <name type="scientific">Micractinium conductrix</name>
    <dbReference type="NCBI Taxonomy" id="554055"/>
    <lineage>
        <taxon>Eukaryota</taxon>
        <taxon>Viridiplantae</taxon>
        <taxon>Chlorophyta</taxon>
        <taxon>core chlorophytes</taxon>
        <taxon>Trebouxiophyceae</taxon>
        <taxon>Chlorellales</taxon>
        <taxon>Chlorellaceae</taxon>
        <taxon>Chlorella clade</taxon>
        <taxon>Micractinium</taxon>
    </lineage>
</organism>
<comment type="caution">
    <text evidence="2">The sequence shown here is derived from an EMBL/GenBank/DDBJ whole genome shotgun (WGS) entry which is preliminary data.</text>
</comment>
<accession>A0A2P6VQL3</accession>